<keyword evidence="3" id="KW-1185">Reference proteome</keyword>
<dbReference type="InParanoid" id="A0A067RDA5"/>
<feature type="region of interest" description="Disordered" evidence="1">
    <location>
        <begin position="97"/>
        <end position="158"/>
    </location>
</feature>
<accession>A0A067RDA5</accession>
<dbReference type="AlphaFoldDB" id="A0A067RDA5"/>
<name>A0A067RDA5_ZOONE</name>
<proteinExistence type="predicted"/>
<sequence length="212" mass="24201">MQAVTITSLPYRGNEPGFRLPRGTATFLEQDEGNRIRREMMAERATLGFYGGSDYDAHGYDKQNYDARRIYDDGNRYFGNEIDKDLYLEKRLRDYYPNYNPEGSSSNTRELYCDPRGRPYDNRGTSGYSSTSGGYNSRGGYEDRGRGAYNGGRGRAYEDRNRGYQPVYDRNRGGIAEQEDRLTGGRGYYSNRDAADNVGEGTVGFYGRNRRP</sequence>
<feature type="compositionally biased region" description="Basic and acidic residues" evidence="1">
    <location>
        <begin position="111"/>
        <end position="121"/>
    </location>
</feature>
<dbReference type="Proteomes" id="UP000027135">
    <property type="component" value="Unassembled WGS sequence"/>
</dbReference>
<organism evidence="2 3">
    <name type="scientific">Zootermopsis nevadensis</name>
    <name type="common">Dampwood termite</name>
    <dbReference type="NCBI Taxonomy" id="136037"/>
    <lineage>
        <taxon>Eukaryota</taxon>
        <taxon>Metazoa</taxon>
        <taxon>Ecdysozoa</taxon>
        <taxon>Arthropoda</taxon>
        <taxon>Hexapoda</taxon>
        <taxon>Insecta</taxon>
        <taxon>Pterygota</taxon>
        <taxon>Neoptera</taxon>
        <taxon>Polyneoptera</taxon>
        <taxon>Dictyoptera</taxon>
        <taxon>Blattodea</taxon>
        <taxon>Blattoidea</taxon>
        <taxon>Termitoidae</taxon>
        <taxon>Termopsidae</taxon>
        <taxon>Zootermopsis</taxon>
    </lineage>
</organism>
<reference evidence="2 3" key="1">
    <citation type="journal article" date="2014" name="Nat. Commun.">
        <title>Molecular traces of alternative social organization in a termite genome.</title>
        <authorList>
            <person name="Terrapon N."/>
            <person name="Li C."/>
            <person name="Robertson H.M."/>
            <person name="Ji L."/>
            <person name="Meng X."/>
            <person name="Booth W."/>
            <person name="Chen Z."/>
            <person name="Childers C.P."/>
            <person name="Glastad K.M."/>
            <person name="Gokhale K."/>
            <person name="Gowin J."/>
            <person name="Gronenberg W."/>
            <person name="Hermansen R.A."/>
            <person name="Hu H."/>
            <person name="Hunt B.G."/>
            <person name="Huylmans A.K."/>
            <person name="Khalil S.M."/>
            <person name="Mitchell R.D."/>
            <person name="Munoz-Torres M.C."/>
            <person name="Mustard J.A."/>
            <person name="Pan H."/>
            <person name="Reese J.T."/>
            <person name="Scharf M.E."/>
            <person name="Sun F."/>
            <person name="Vogel H."/>
            <person name="Xiao J."/>
            <person name="Yang W."/>
            <person name="Yang Z."/>
            <person name="Yang Z."/>
            <person name="Zhou J."/>
            <person name="Zhu J."/>
            <person name="Brent C.S."/>
            <person name="Elsik C.G."/>
            <person name="Goodisman M.A."/>
            <person name="Liberles D.A."/>
            <person name="Roe R.M."/>
            <person name="Vargo E.L."/>
            <person name="Vilcinskas A."/>
            <person name="Wang J."/>
            <person name="Bornberg-Bauer E."/>
            <person name="Korb J."/>
            <person name="Zhang G."/>
            <person name="Liebig J."/>
        </authorList>
    </citation>
    <scope>NUCLEOTIDE SEQUENCE [LARGE SCALE GENOMIC DNA]</scope>
    <source>
        <tissue evidence="2">Whole organism</tissue>
    </source>
</reference>
<protein>
    <submittedName>
        <fullName evidence="2">Uncharacterized protein</fullName>
    </submittedName>
</protein>
<evidence type="ECO:0000313" key="2">
    <source>
        <dbReference type="EMBL" id="KDR21737.1"/>
    </source>
</evidence>
<evidence type="ECO:0000313" key="3">
    <source>
        <dbReference type="Proteomes" id="UP000027135"/>
    </source>
</evidence>
<feature type="compositionally biased region" description="Low complexity" evidence="1">
    <location>
        <begin position="122"/>
        <end position="139"/>
    </location>
</feature>
<evidence type="ECO:0000256" key="1">
    <source>
        <dbReference type="SAM" id="MobiDB-lite"/>
    </source>
</evidence>
<dbReference type="EMBL" id="KK852542">
    <property type="protein sequence ID" value="KDR21737.1"/>
    <property type="molecule type" value="Genomic_DNA"/>
</dbReference>
<gene>
    <name evidence="2" type="ORF">L798_02797</name>
</gene>